<protein>
    <submittedName>
        <fullName evidence="2">Uncharacterized protein</fullName>
    </submittedName>
</protein>
<feature type="region of interest" description="Disordered" evidence="1">
    <location>
        <begin position="89"/>
        <end position="109"/>
    </location>
</feature>
<sequence>MCHLGLHVEPTRIKRISLSYKICEECSAVVPECGQKQKQLKEGKQEGKKEMKEEAVEEEVTEGKDEEEWEEEDKKVSLGERGIAEIERWREGVEGEVGDGGSGMIAGGH</sequence>
<proteinExistence type="predicted"/>
<dbReference type="AlphaFoldDB" id="A0A3N4JML6"/>
<dbReference type="Proteomes" id="UP000276215">
    <property type="component" value="Unassembled WGS sequence"/>
</dbReference>
<organism evidence="2 3">
    <name type="scientific">Choiromyces venosus 120613-1</name>
    <dbReference type="NCBI Taxonomy" id="1336337"/>
    <lineage>
        <taxon>Eukaryota</taxon>
        <taxon>Fungi</taxon>
        <taxon>Dikarya</taxon>
        <taxon>Ascomycota</taxon>
        <taxon>Pezizomycotina</taxon>
        <taxon>Pezizomycetes</taxon>
        <taxon>Pezizales</taxon>
        <taxon>Tuberaceae</taxon>
        <taxon>Choiromyces</taxon>
    </lineage>
</organism>
<evidence type="ECO:0000256" key="1">
    <source>
        <dbReference type="SAM" id="MobiDB-lite"/>
    </source>
</evidence>
<reference evidence="2 3" key="1">
    <citation type="journal article" date="2018" name="Nat. Ecol. Evol.">
        <title>Pezizomycetes genomes reveal the molecular basis of ectomycorrhizal truffle lifestyle.</title>
        <authorList>
            <person name="Murat C."/>
            <person name="Payen T."/>
            <person name="Noel B."/>
            <person name="Kuo A."/>
            <person name="Morin E."/>
            <person name="Chen J."/>
            <person name="Kohler A."/>
            <person name="Krizsan K."/>
            <person name="Balestrini R."/>
            <person name="Da Silva C."/>
            <person name="Montanini B."/>
            <person name="Hainaut M."/>
            <person name="Levati E."/>
            <person name="Barry K.W."/>
            <person name="Belfiori B."/>
            <person name="Cichocki N."/>
            <person name="Clum A."/>
            <person name="Dockter R.B."/>
            <person name="Fauchery L."/>
            <person name="Guy J."/>
            <person name="Iotti M."/>
            <person name="Le Tacon F."/>
            <person name="Lindquist E.A."/>
            <person name="Lipzen A."/>
            <person name="Malagnac F."/>
            <person name="Mello A."/>
            <person name="Molinier V."/>
            <person name="Miyauchi S."/>
            <person name="Poulain J."/>
            <person name="Riccioni C."/>
            <person name="Rubini A."/>
            <person name="Sitrit Y."/>
            <person name="Splivallo R."/>
            <person name="Traeger S."/>
            <person name="Wang M."/>
            <person name="Zifcakova L."/>
            <person name="Wipf D."/>
            <person name="Zambonelli A."/>
            <person name="Paolocci F."/>
            <person name="Nowrousian M."/>
            <person name="Ottonello S."/>
            <person name="Baldrian P."/>
            <person name="Spatafora J.W."/>
            <person name="Henrissat B."/>
            <person name="Nagy L.G."/>
            <person name="Aury J.M."/>
            <person name="Wincker P."/>
            <person name="Grigoriev I.V."/>
            <person name="Bonfante P."/>
            <person name="Martin F.M."/>
        </authorList>
    </citation>
    <scope>NUCLEOTIDE SEQUENCE [LARGE SCALE GENOMIC DNA]</scope>
    <source>
        <strain evidence="2 3">120613-1</strain>
    </source>
</reference>
<keyword evidence="3" id="KW-1185">Reference proteome</keyword>
<evidence type="ECO:0000313" key="3">
    <source>
        <dbReference type="Proteomes" id="UP000276215"/>
    </source>
</evidence>
<feature type="compositionally biased region" description="Basic and acidic residues" evidence="1">
    <location>
        <begin position="39"/>
        <end position="54"/>
    </location>
</feature>
<feature type="compositionally biased region" description="Gly residues" evidence="1">
    <location>
        <begin position="98"/>
        <end position="109"/>
    </location>
</feature>
<feature type="region of interest" description="Disordered" evidence="1">
    <location>
        <begin position="37"/>
        <end position="77"/>
    </location>
</feature>
<feature type="compositionally biased region" description="Acidic residues" evidence="1">
    <location>
        <begin position="55"/>
        <end position="71"/>
    </location>
</feature>
<dbReference type="EMBL" id="ML120395">
    <property type="protein sequence ID" value="RPA98547.1"/>
    <property type="molecule type" value="Genomic_DNA"/>
</dbReference>
<gene>
    <name evidence="2" type="ORF">L873DRAFT_1790325</name>
</gene>
<name>A0A3N4JML6_9PEZI</name>
<evidence type="ECO:0000313" key="2">
    <source>
        <dbReference type="EMBL" id="RPA98547.1"/>
    </source>
</evidence>
<accession>A0A3N4JML6</accession>